<evidence type="ECO:0000313" key="2">
    <source>
        <dbReference type="Proteomes" id="UP000069902"/>
    </source>
</evidence>
<gene>
    <name evidence="1" type="ORF">PNK_0252</name>
</gene>
<dbReference type="PATRIC" id="fig|389348.3.peg.284"/>
<accession>A0A0U5EPR0</accession>
<name>A0A0U5EPR0_9BACT</name>
<proteinExistence type="predicted"/>
<protein>
    <submittedName>
        <fullName evidence="1">Uncharacterized protein</fullName>
    </submittedName>
</protein>
<dbReference type="Proteomes" id="UP000069902">
    <property type="component" value="Chromosome cPNK"/>
</dbReference>
<dbReference type="InParanoid" id="A0A0U5EPR0"/>
<dbReference type="KEGG" id="pnl:PNK_0252"/>
<evidence type="ECO:0000313" key="1">
    <source>
        <dbReference type="EMBL" id="CUI15889.1"/>
    </source>
</evidence>
<dbReference type="RefSeq" id="WP_158021659.1">
    <property type="nucleotide sequence ID" value="NZ_LN879502.1"/>
</dbReference>
<reference evidence="2" key="1">
    <citation type="submission" date="2015-09" db="EMBL/GenBank/DDBJ databases">
        <authorList>
            <person name="Bertelli C."/>
        </authorList>
    </citation>
    <scope>NUCLEOTIDE SEQUENCE [LARGE SCALE GENOMIC DNA]</scope>
    <source>
        <strain evidence="2">KNic</strain>
    </source>
</reference>
<sequence length="49" mass="5701">MGKATLKTDLASGPHFQKMAQRKTKQVWRHTSNHQHAYFTPMKGTFDRV</sequence>
<dbReference type="AlphaFoldDB" id="A0A0U5EPR0"/>
<dbReference type="EMBL" id="LN879502">
    <property type="protein sequence ID" value="CUI15889.1"/>
    <property type="molecule type" value="Genomic_DNA"/>
</dbReference>
<keyword evidence="2" id="KW-1185">Reference proteome</keyword>
<organism evidence="1 2">
    <name type="scientific">Candidatus Protochlamydia naegleriophila</name>
    <dbReference type="NCBI Taxonomy" id="389348"/>
    <lineage>
        <taxon>Bacteria</taxon>
        <taxon>Pseudomonadati</taxon>
        <taxon>Chlamydiota</taxon>
        <taxon>Chlamydiia</taxon>
        <taxon>Parachlamydiales</taxon>
        <taxon>Parachlamydiaceae</taxon>
        <taxon>Candidatus Protochlamydia</taxon>
    </lineage>
</organism>